<evidence type="ECO:0000313" key="4">
    <source>
        <dbReference type="Proteomes" id="UP000625804"/>
    </source>
</evidence>
<dbReference type="Gene3D" id="3.40.50.1820">
    <property type="entry name" value="alpha/beta hydrolase"/>
    <property type="match status" value="1"/>
</dbReference>
<gene>
    <name evidence="3" type="ORF">HR057_03790</name>
</gene>
<dbReference type="InterPro" id="IPR029058">
    <property type="entry name" value="AB_hydrolase_fold"/>
</dbReference>
<reference evidence="3" key="1">
    <citation type="submission" date="2020-06" db="EMBL/GenBank/DDBJ databases">
        <title>A novel thermopfilic bacterium from Erzurum, Turkey.</title>
        <authorList>
            <person name="Adiguzel A."/>
            <person name="Ay H."/>
            <person name="Baltaci M.O."/>
        </authorList>
    </citation>
    <scope>NUCLEOTIDE SEQUENCE</scope>
    <source>
        <strain evidence="3">P2</strain>
    </source>
</reference>
<accession>A0A8J8KAR7</accession>
<sequence length="259" mass="29991">MPYVLIDKAFQMYYETNGEGLPIVFIHPPALGLVTFHKQKPLAEKYQLITYDIRGNGRSGYLNEKITIPLLAKDLNRLLEELQIEEAVFCSYSNGASIALEFALSYPKKTKALILASGFSEVSSFLLAQQFRVGMMTARLNGIKFLAKIFALSHTGEKAFQREIYEYVLKVNPQILYEMYKVGFTYNCTERLSEINKPVLLIYGQQDHYLHKYCKIFEKKLKYTETVLINQSKHQVPTKHFREFNKIIDQFLQNIPSFS</sequence>
<comment type="caution">
    <text evidence="3">The sequence shown here is derived from an EMBL/GenBank/DDBJ whole genome shotgun (WGS) entry which is preliminary data.</text>
</comment>
<dbReference type="Proteomes" id="UP000625804">
    <property type="component" value="Unassembled WGS sequence"/>
</dbReference>
<dbReference type="PANTHER" id="PTHR43798">
    <property type="entry name" value="MONOACYLGLYCEROL LIPASE"/>
    <property type="match status" value="1"/>
</dbReference>
<organism evidence="3 4">
    <name type="scientific">Calidifontibacillus erzurumensis</name>
    <dbReference type="NCBI Taxonomy" id="2741433"/>
    <lineage>
        <taxon>Bacteria</taxon>
        <taxon>Bacillati</taxon>
        <taxon>Bacillota</taxon>
        <taxon>Bacilli</taxon>
        <taxon>Bacillales</taxon>
        <taxon>Bacillaceae</taxon>
        <taxon>Calidifontibacillus/Schinkia group</taxon>
        <taxon>Calidifontibacillus</taxon>
    </lineage>
</organism>
<dbReference type="SUPFAM" id="SSF53474">
    <property type="entry name" value="alpha/beta-Hydrolases"/>
    <property type="match status" value="1"/>
</dbReference>
<dbReference type="RefSeq" id="WP_173730092.1">
    <property type="nucleotide sequence ID" value="NZ_JABTTE010000003.1"/>
</dbReference>
<dbReference type="InterPro" id="IPR050266">
    <property type="entry name" value="AB_hydrolase_sf"/>
</dbReference>
<name>A0A8J8KAR7_9BACI</name>
<keyword evidence="4" id="KW-1185">Reference proteome</keyword>
<dbReference type="GO" id="GO:0016787">
    <property type="term" value="F:hydrolase activity"/>
    <property type="evidence" value="ECO:0007669"/>
    <property type="project" value="UniProtKB-KW"/>
</dbReference>
<evidence type="ECO:0000256" key="1">
    <source>
        <dbReference type="ARBA" id="ARBA00022801"/>
    </source>
</evidence>
<proteinExistence type="predicted"/>
<evidence type="ECO:0000313" key="3">
    <source>
        <dbReference type="EMBL" id="NSL50887.1"/>
    </source>
</evidence>
<dbReference type="EMBL" id="JABTTE010000003">
    <property type="protein sequence ID" value="NSL50887.1"/>
    <property type="molecule type" value="Genomic_DNA"/>
</dbReference>
<dbReference type="PRINTS" id="PR00111">
    <property type="entry name" value="ABHYDROLASE"/>
</dbReference>
<dbReference type="PANTHER" id="PTHR43798:SF31">
    <property type="entry name" value="AB HYDROLASE SUPERFAMILY PROTEIN YCLE"/>
    <property type="match status" value="1"/>
</dbReference>
<keyword evidence="1 3" id="KW-0378">Hydrolase</keyword>
<dbReference type="Pfam" id="PF00561">
    <property type="entry name" value="Abhydrolase_1"/>
    <property type="match status" value="1"/>
</dbReference>
<dbReference type="GO" id="GO:0016020">
    <property type="term" value="C:membrane"/>
    <property type="evidence" value="ECO:0007669"/>
    <property type="project" value="TreeGrafter"/>
</dbReference>
<protein>
    <submittedName>
        <fullName evidence="3">Alpha/beta hydrolase</fullName>
    </submittedName>
</protein>
<dbReference type="InterPro" id="IPR000073">
    <property type="entry name" value="AB_hydrolase_1"/>
</dbReference>
<dbReference type="AlphaFoldDB" id="A0A8J8KAR7"/>
<evidence type="ECO:0000259" key="2">
    <source>
        <dbReference type="Pfam" id="PF00561"/>
    </source>
</evidence>
<feature type="domain" description="AB hydrolase-1" evidence="2">
    <location>
        <begin position="22"/>
        <end position="234"/>
    </location>
</feature>